<protein>
    <submittedName>
        <fullName evidence="1">Uncharacterized protein</fullName>
    </submittedName>
</protein>
<dbReference type="AlphaFoldDB" id="A0A0F7ZX02"/>
<name>A0A0F7ZX02_9HYPO</name>
<proteinExistence type="predicted"/>
<organism evidence="1 2">
    <name type="scientific">Hirsutella minnesotensis 3608</name>
    <dbReference type="NCBI Taxonomy" id="1043627"/>
    <lineage>
        <taxon>Eukaryota</taxon>
        <taxon>Fungi</taxon>
        <taxon>Dikarya</taxon>
        <taxon>Ascomycota</taxon>
        <taxon>Pezizomycotina</taxon>
        <taxon>Sordariomycetes</taxon>
        <taxon>Hypocreomycetidae</taxon>
        <taxon>Hypocreales</taxon>
        <taxon>Ophiocordycipitaceae</taxon>
        <taxon>Hirsutella</taxon>
    </lineage>
</organism>
<gene>
    <name evidence="1" type="ORF">HIM_10741</name>
</gene>
<dbReference type="Proteomes" id="UP000054481">
    <property type="component" value="Unassembled WGS sequence"/>
</dbReference>
<dbReference type="EMBL" id="KQ030671">
    <property type="protein sequence ID" value="KJZ69867.1"/>
    <property type="molecule type" value="Genomic_DNA"/>
</dbReference>
<evidence type="ECO:0000313" key="1">
    <source>
        <dbReference type="EMBL" id="KJZ69867.1"/>
    </source>
</evidence>
<sequence length="128" mass="15002">MPDDSLPENIVAHLHIRKHITDICTFRAFSAAEHVYIQDRVEALKREIETTKVLFQAITSVTTSGRLQFLGFEPECLLRLARFYDCQLIERAEWLKCYTTFHEFAEEVGFDSILRSMLKACFRRINET</sequence>
<reference evidence="1 2" key="1">
    <citation type="journal article" date="2014" name="Genome Biol. Evol.">
        <title>Comparative genomics and transcriptomics analyses reveal divergent lifestyle features of nematode endoparasitic fungus Hirsutella minnesotensis.</title>
        <authorList>
            <person name="Lai Y."/>
            <person name="Liu K."/>
            <person name="Zhang X."/>
            <person name="Zhang X."/>
            <person name="Li K."/>
            <person name="Wang N."/>
            <person name="Shu C."/>
            <person name="Wu Y."/>
            <person name="Wang C."/>
            <person name="Bushley K.E."/>
            <person name="Xiang M."/>
            <person name="Liu X."/>
        </authorList>
    </citation>
    <scope>NUCLEOTIDE SEQUENCE [LARGE SCALE GENOMIC DNA]</scope>
    <source>
        <strain evidence="1 2">3608</strain>
    </source>
</reference>
<accession>A0A0F7ZX02</accession>
<keyword evidence="2" id="KW-1185">Reference proteome</keyword>
<evidence type="ECO:0000313" key="2">
    <source>
        <dbReference type="Proteomes" id="UP000054481"/>
    </source>
</evidence>